<organism evidence="2 3">
    <name type="scientific">Acer negundo</name>
    <name type="common">Box elder</name>
    <dbReference type="NCBI Taxonomy" id="4023"/>
    <lineage>
        <taxon>Eukaryota</taxon>
        <taxon>Viridiplantae</taxon>
        <taxon>Streptophyta</taxon>
        <taxon>Embryophyta</taxon>
        <taxon>Tracheophyta</taxon>
        <taxon>Spermatophyta</taxon>
        <taxon>Magnoliopsida</taxon>
        <taxon>eudicotyledons</taxon>
        <taxon>Gunneridae</taxon>
        <taxon>Pentapetalae</taxon>
        <taxon>rosids</taxon>
        <taxon>malvids</taxon>
        <taxon>Sapindales</taxon>
        <taxon>Sapindaceae</taxon>
        <taxon>Hippocastanoideae</taxon>
        <taxon>Acereae</taxon>
        <taxon>Acer</taxon>
    </lineage>
</organism>
<accession>A0AAD5IWY4</accession>
<protein>
    <submittedName>
        <fullName evidence="2">Uncharacterized protein</fullName>
    </submittedName>
</protein>
<comment type="caution">
    <text evidence="2">The sequence shown here is derived from an EMBL/GenBank/DDBJ whole genome shotgun (WGS) entry which is preliminary data.</text>
</comment>
<gene>
    <name evidence="2" type="ORF">LWI28_001914</name>
</gene>
<dbReference type="PANTHER" id="PTHR47150">
    <property type="entry name" value="OS12G0169200 PROTEIN"/>
    <property type="match status" value="1"/>
</dbReference>
<reference evidence="2" key="1">
    <citation type="journal article" date="2022" name="Plant J.">
        <title>Strategies of tolerance reflected in two North American maple genomes.</title>
        <authorList>
            <person name="McEvoy S.L."/>
            <person name="Sezen U.U."/>
            <person name="Trouern-Trend A."/>
            <person name="McMahon S.M."/>
            <person name="Schaberg P.G."/>
            <person name="Yang J."/>
            <person name="Wegrzyn J.L."/>
            <person name="Swenson N.G."/>
        </authorList>
    </citation>
    <scope>NUCLEOTIDE SEQUENCE</scope>
    <source>
        <strain evidence="2">91603</strain>
    </source>
</reference>
<evidence type="ECO:0000256" key="1">
    <source>
        <dbReference type="SAM" id="MobiDB-lite"/>
    </source>
</evidence>
<dbReference type="PANTHER" id="PTHR47150:SF5">
    <property type="entry name" value="OS07G0546750 PROTEIN"/>
    <property type="match status" value="1"/>
</dbReference>
<evidence type="ECO:0000313" key="2">
    <source>
        <dbReference type="EMBL" id="KAI9180166.1"/>
    </source>
</evidence>
<reference evidence="2" key="2">
    <citation type="submission" date="2023-02" db="EMBL/GenBank/DDBJ databases">
        <authorList>
            <person name="Swenson N.G."/>
            <person name="Wegrzyn J.L."/>
            <person name="Mcevoy S.L."/>
        </authorList>
    </citation>
    <scope>NUCLEOTIDE SEQUENCE</scope>
    <source>
        <strain evidence="2">91603</strain>
        <tissue evidence="2">Leaf</tissue>
    </source>
</reference>
<name>A0AAD5IWY4_ACENE</name>
<feature type="region of interest" description="Disordered" evidence="1">
    <location>
        <begin position="145"/>
        <end position="168"/>
    </location>
</feature>
<dbReference type="EMBL" id="JAJSOW010000101">
    <property type="protein sequence ID" value="KAI9180166.1"/>
    <property type="molecule type" value="Genomic_DNA"/>
</dbReference>
<keyword evidence="3" id="KW-1185">Reference proteome</keyword>
<feature type="compositionally biased region" description="Acidic residues" evidence="1">
    <location>
        <begin position="150"/>
        <end position="165"/>
    </location>
</feature>
<dbReference type="AlphaFoldDB" id="A0AAD5IWY4"/>
<sequence length="218" mass="25545">MDSSSASDDETSIFLLEQSTRINQTSHNLIRQRVMVLDTLHPQHGGSSFGRRYIDQDREAGHLQLMKDYFSDTSSTYNEDLFRRRYRMRRSLFTKILNDVTNFDTYFMRRKNATRKWGALSHQKMTPVMMMLIYGIPVNATNECSRLDYEGPDDPINESDDESDPEDRLRRAVSRYDGVEETPSSQSAFTLEEKFARQHLIWSSTIHARLKHDLIKHI</sequence>
<dbReference type="Proteomes" id="UP001064489">
    <property type="component" value="Chromosome 4"/>
</dbReference>
<proteinExistence type="predicted"/>
<evidence type="ECO:0000313" key="3">
    <source>
        <dbReference type="Proteomes" id="UP001064489"/>
    </source>
</evidence>